<dbReference type="CDD" id="cd16917">
    <property type="entry name" value="HATPase_UhpB-NarQ-NarX-like"/>
    <property type="match status" value="1"/>
</dbReference>
<evidence type="ECO:0000256" key="5">
    <source>
        <dbReference type="ARBA" id="ARBA00022741"/>
    </source>
</evidence>
<dbReference type="InterPro" id="IPR036890">
    <property type="entry name" value="HATPase_C_sf"/>
</dbReference>
<evidence type="ECO:0000256" key="2">
    <source>
        <dbReference type="ARBA" id="ARBA00012438"/>
    </source>
</evidence>
<feature type="transmembrane region" description="Helical" evidence="9">
    <location>
        <begin position="107"/>
        <end position="125"/>
    </location>
</feature>
<dbReference type="InterPro" id="IPR050482">
    <property type="entry name" value="Sensor_HK_TwoCompSys"/>
</dbReference>
<dbReference type="Proteomes" id="UP001144280">
    <property type="component" value="Unassembled WGS sequence"/>
</dbReference>
<evidence type="ECO:0000313" key="12">
    <source>
        <dbReference type="Proteomes" id="UP001144280"/>
    </source>
</evidence>
<protein>
    <recommendedName>
        <fullName evidence="2">histidine kinase</fullName>
        <ecNumber evidence="2">2.7.13.3</ecNumber>
    </recommendedName>
</protein>
<dbReference type="EC" id="2.7.13.3" evidence="2"/>
<evidence type="ECO:0000256" key="4">
    <source>
        <dbReference type="ARBA" id="ARBA00022679"/>
    </source>
</evidence>
<comment type="caution">
    <text evidence="11">The sequence shown here is derived from an EMBL/GenBank/DDBJ whole genome shotgun (WGS) entry which is preliminary data.</text>
</comment>
<feature type="transmembrane region" description="Helical" evidence="9">
    <location>
        <begin position="45"/>
        <end position="67"/>
    </location>
</feature>
<evidence type="ECO:0000256" key="9">
    <source>
        <dbReference type="SAM" id="Phobius"/>
    </source>
</evidence>
<keyword evidence="3" id="KW-0597">Phosphoprotein</keyword>
<keyword evidence="4" id="KW-0808">Transferase</keyword>
<keyword evidence="7" id="KW-0067">ATP-binding</keyword>
<evidence type="ECO:0000259" key="10">
    <source>
        <dbReference type="Pfam" id="PF07730"/>
    </source>
</evidence>
<dbReference type="Gene3D" id="1.20.5.1930">
    <property type="match status" value="1"/>
</dbReference>
<keyword evidence="12" id="KW-1185">Reference proteome</keyword>
<feature type="domain" description="Signal transduction histidine kinase subgroup 3 dimerisation and phosphoacceptor" evidence="10">
    <location>
        <begin position="142"/>
        <end position="206"/>
    </location>
</feature>
<sequence length="359" mass="37170">MSRHILAAAVVAVDTALLVAVHGIGHLWVVALFAATVILGYRQRLAGFGGALLLGAATAGGYAVLVWTAYRAGRGSSKRALVAVGAVGLAAHLAIRPADPRAVPQTIVVYLVFVALPAVVGRYVTQQERLMSALSDQARLAERLRIARDMHDSLGRRLSLVSIQAAALEVTPLPAEQRRAVHQLGTAAREAMTELYGVIGALRGPHDTVDIGVLVTQFRDAGVPVTVEPEQPPAVSETAYRVVEEGLTNAAKHAPGQPVSVSLRGEGDTLLVTVANPAPSSSAAAGGRRGLPGLDERVRLAGGLLRHGYADGRFRLTAMLPATPAAPKASPVRPALLGTAAAVLVLVVLPASLMLGVKG</sequence>
<comment type="catalytic activity">
    <reaction evidence="1">
        <text>ATP + protein L-histidine = ADP + protein N-phospho-L-histidine.</text>
        <dbReference type="EC" id="2.7.13.3"/>
    </reaction>
</comment>
<name>A0ABQ5QTE8_9ACTN</name>
<evidence type="ECO:0000313" key="11">
    <source>
        <dbReference type="EMBL" id="GLH96906.1"/>
    </source>
</evidence>
<dbReference type="SUPFAM" id="SSF55874">
    <property type="entry name" value="ATPase domain of HSP90 chaperone/DNA topoisomerase II/histidine kinase"/>
    <property type="match status" value="1"/>
</dbReference>
<evidence type="ECO:0000256" key="1">
    <source>
        <dbReference type="ARBA" id="ARBA00000085"/>
    </source>
</evidence>
<keyword evidence="9" id="KW-1133">Transmembrane helix</keyword>
<keyword evidence="9" id="KW-0472">Membrane</keyword>
<feature type="transmembrane region" description="Helical" evidence="9">
    <location>
        <begin position="7"/>
        <end position="39"/>
    </location>
</feature>
<dbReference type="PANTHER" id="PTHR24421:SF10">
    <property type="entry name" value="NITRATE_NITRITE SENSOR PROTEIN NARQ"/>
    <property type="match status" value="1"/>
</dbReference>
<evidence type="ECO:0000256" key="7">
    <source>
        <dbReference type="ARBA" id="ARBA00022840"/>
    </source>
</evidence>
<dbReference type="Pfam" id="PF07730">
    <property type="entry name" value="HisKA_3"/>
    <property type="match status" value="1"/>
</dbReference>
<accession>A0ABQ5QTE8</accession>
<evidence type="ECO:0000256" key="8">
    <source>
        <dbReference type="ARBA" id="ARBA00023012"/>
    </source>
</evidence>
<dbReference type="Gene3D" id="3.30.565.10">
    <property type="entry name" value="Histidine kinase-like ATPase, C-terminal domain"/>
    <property type="match status" value="1"/>
</dbReference>
<dbReference type="EMBL" id="BSDI01000007">
    <property type="protein sequence ID" value="GLH96906.1"/>
    <property type="molecule type" value="Genomic_DNA"/>
</dbReference>
<proteinExistence type="predicted"/>
<organism evidence="11 12">
    <name type="scientific">Phytohabitans aurantiacus</name>
    <dbReference type="NCBI Taxonomy" id="3016789"/>
    <lineage>
        <taxon>Bacteria</taxon>
        <taxon>Bacillati</taxon>
        <taxon>Actinomycetota</taxon>
        <taxon>Actinomycetes</taxon>
        <taxon>Micromonosporales</taxon>
        <taxon>Micromonosporaceae</taxon>
    </lineage>
</organism>
<keyword evidence="9" id="KW-0812">Transmembrane</keyword>
<evidence type="ECO:0000256" key="6">
    <source>
        <dbReference type="ARBA" id="ARBA00022777"/>
    </source>
</evidence>
<keyword evidence="5" id="KW-0547">Nucleotide-binding</keyword>
<keyword evidence="8" id="KW-0902">Two-component regulatory system</keyword>
<reference evidence="11" key="1">
    <citation type="submission" date="2022-12" db="EMBL/GenBank/DDBJ databases">
        <title>New Phytohabitans aurantiacus sp. RD004123 nov., an actinomycete isolated from soil.</title>
        <authorList>
            <person name="Triningsih D.W."/>
            <person name="Harunari E."/>
            <person name="Igarashi Y."/>
        </authorList>
    </citation>
    <scope>NUCLEOTIDE SEQUENCE</scope>
    <source>
        <strain evidence="11">RD004123</strain>
    </source>
</reference>
<dbReference type="RefSeq" id="WP_281894249.1">
    <property type="nucleotide sequence ID" value="NZ_BSDI01000007.1"/>
</dbReference>
<feature type="transmembrane region" description="Helical" evidence="9">
    <location>
        <begin position="79"/>
        <end position="95"/>
    </location>
</feature>
<keyword evidence="6" id="KW-0418">Kinase</keyword>
<evidence type="ECO:0000256" key="3">
    <source>
        <dbReference type="ARBA" id="ARBA00022553"/>
    </source>
</evidence>
<dbReference type="PANTHER" id="PTHR24421">
    <property type="entry name" value="NITRATE/NITRITE SENSOR PROTEIN NARX-RELATED"/>
    <property type="match status" value="1"/>
</dbReference>
<feature type="transmembrane region" description="Helical" evidence="9">
    <location>
        <begin position="335"/>
        <end position="357"/>
    </location>
</feature>
<gene>
    <name evidence="11" type="ORF">Pa4123_21800</name>
</gene>
<dbReference type="InterPro" id="IPR011712">
    <property type="entry name" value="Sig_transdc_His_kin_sub3_dim/P"/>
</dbReference>